<evidence type="ECO:0000313" key="3">
    <source>
        <dbReference type="EMBL" id="SCA48264.1"/>
    </source>
</evidence>
<dbReference type="VEuPathDB" id="PlasmoDB:POWCR01_020012700"/>
<dbReference type="SUPFAM" id="SSF53067">
    <property type="entry name" value="Actin-like ATPase domain"/>
    <property type="match status" value="2"/>
</dbReference>
<dbReference type="Gene3D" id="3.90.640.10">
    <property type="entry name" value="Actin, Chain A, domain 4"/>
    <property type="match status" value="1"/>
</dbReference>
<evidence type="ECO:0000256" key="2">
    <source>
        <dbReference type="RuleBase" id="RU000487"/>
    </source>
</evidence>
<dbReference type="PROSITE" id="PS01132">
    <property type="entry name" value="ACTINS_ACT_LIKE"/>
    <property type="match status" value="1"/>
</dbReference>
<name>A0A1D3KX58_PLAOA</name>
<dbReference type="FunFam" id="3.30.420.40:FF:000502">
    <property type="entry name" value="Actin-Related Proteins"/>
    <property type="match status" value="1"/>
</dbReference>
<keyword evidence="4" id="KW-1185">Reference proteome</keyword>
<sequence>MNEYSNQLFSNQPIIIDNGSGYIKSGFAGDDVPILVFPSYVGRPKYKRVMAGAVEGDIFVGNKAEEYRGLLKVSYPINHGIIENWNDMENIWIHVYNSLKINAEEHPVLLTEAPLNPQKNKEKIAEVFFESFNVPALFISIQAILSLYSCGKTNGTVLDCGDGVCHCVSIYEGYSITNTITRTDVAGRDITTYLSYLLRKNGHLFNTSAEMEVVKNMKENCCYVSFNMSKEKNSAEKALTTLPYILPDGSQILIGSERYRAPEVLFNPSILGLEYLGLSELIVTSITRADMDLRKTLYSHIVLSGGTTLFHGFGDRLLNEIRKFAPKDITIRISAPPERKFSTFIGGSILASLATFKKIWITKQEFDEYGSVILHRKTF</sequence>
<dbReference type="InterPro" id="IPR020902">
    <property type="entry name" value="Actin/actin-like_CS"/>
</dbReference>
<comment type="similarity">
    <text evidence="2">Belongs to the actin family.</text>
</comment>
<dbReference type="VEuPathDB" id="PlasmoDB:PocGH01_02018100"/>
<proteinExistence type="inferred from homology"/>
<evidence type="ECO:0000313" key="4">
    <source>
        <dbReference type="Proteomes" id="UP000242942"/>
    </source>
</evidence>
<dbReference type="AlphaFoldDB" id="A0A1D3KX58"/>
<protein>
    <submittedName>
        <fullName evidence="3">Actin-related protein, putative</fullName>
    </submittedName>
</protein>
<accession>A0A1D3KX58</accession>
<dbReference type="OrthoDB" id="5132116at2759"/>
<dbReference type="FunFam" id="3.90.640.10:FF:000007">
    <property type="entry name" value="Actin like 7B"/>
    <property type="match status" value="1"/>
</dbReference>
<dbReference type="PRINTS" id="PR00190">
    <property type="entry name" value="ACTIN"/>
</dbReference>
<dbReference type="InterPro" id="IPR043129">
    <property type="entry name" value="ATPase_NBD"/>
</dbReference>
<dbReference type="Gene3D" id="3.30.420.40">
    <property type="match status" value="2"/>
</dbReference>
<dbReference type="EMBL" id="LT594583">
    <property type="protein sequence ID" value="SCA48264.1"/>
    <property type="molecule type" value="Genomic_DNA"/>
</dbReference>
<dbReference type="CDD" id="cd10216">
    <property type="entry name" value="ASKHA_NBD_Arp1"/>
    <property type="match status" value="1"/>
</dbReference>
<dbReference type="Proteomes" id="UP000242942">
    <property type="component" value="Chromosome 2"/>
</dbReference>
<dbReference type="Pfam" id="PF00022">
    <property type="entry name" value="Actin"/>
    <property type="match status" value="1"/>
</dbReference>
<organism evidence="3 4">
    <name type="scientific">Plasmodium ovale</name>
    <name type="common">malaria parasite P. ovale</name>
    <dbReference type="NCBI Taxonomy" id="36330"/>
    <lineage>
        <taxon>Eukaryota</taxon>
        <taxon>Sar</taxon>
        <taxon>Alveolata</taxon>
        <taxon>Apicomplexa</taxon>
        <taxon>Aconoidasida</taxon>
        <taxon>Haemosporida</taxon>
        <taxon>Plasmodiidae</taxon>
        <taxon>Plasmodium</taxon>
        <taxon>Plasmodium (Plasmodium)</taxon>
    </lineage>
</organism>
<evidence type="ECO:0000256" key="1">
    <source>
        <dbReference type="ARBA" id="ARBA00049360"/>
    </source>
</evidence>
<dbReference type="InterPro" id="IPR004000">
    <property type="entry name" value="Actin"/>
</dbReference>
<comment type="catalytic activity">
    <reaction evidence="1">
        <text>ATP + H2O = ADP + phosphate + H(+)</text>
        <dbReference type="Rhea" id="RHEA:13065"/>
        <dbReference type="ChEBI" id="CHEBI:15377"/>
        <dbReference type="ChEBI" id="CHEBI:15378"/>
        <dbReference type="ChEBI" id="CHEBI:30616"/>
        <dbReference type="ChEBI" id="CHEBI:43474"/>
        <dbReference type="ChEBI" id="CHEBI:456216"/>
    </reaction>
</comment>
<gene>
    <name evidence="3" type="primary">ARP1</name>
    <name evidence="3" type="ORF">POCGH01_02018100</name>
</gene>
<reference evidence="3 4" key="1">
    <citation type="submission" date="2016-06" db="EMBL/GenBank/DDBJ databases">
        <authorList>
            <consortium name="Pathogen Informatics"/>
        </authorList>
    </citation>
    <scope>NUCLEOTIDE SEQUENCE [LARGE SCALE GENOMIC DNA]</scope>
    <source>
        <strain evidence="3">PocGH01</strain>
    </source>
</reference>
<dbReference type="SMART" id="SM00268">
    <property type="entry name" value="ACTIN"/>
    <property type="match status" value="1"/>
</dbReference>
<dbReference type="PANTHER" id="PTHR11937">
    <property type="entry name" value="ACTIN"/>
    <property type="match status" value="1"/>
</dbReference>